<feature type="transmembrane region" description="Helical" evidence="4">
    <location>
        <begin position="350"/>
        <end position="373"/>
    </location>
</feature>
<keyword evidence="3 4" id="KW-0472">Membrane</keyword>
<dbReference type="OrthoDB" id="3454at2"/>
<comment type="caution">
    <text evidence="6">The sequence shown here is derived from an EMBL/GenBank/DDBJ whole genome shotgun (WGS) entry which is preliminary data.</text>
</comment>
<feature type="transmembrane region" description="Helical" evidence="4">
    <location>
        <begin position="72"/>
        <end position="92"/>
    </location>
</feature>
<evidence type="ECO:0000313" key="7">
    <source>
        <dbReference type="Proteomes" id="UP000027665"/>
    </source>
</evidence>
<feature type="transmembrane region" description="Helical" evidence="4">
    <location>
        <begin position="98"/>
        <end position="118"/>
    </location>
</feature>
<feature type="transmembrane region" description="Helical" evidence="4">
    <location>
        <begin position="7"/>
        <end position="27"/>
    </location>
</feature>
<name>A0A073J6Z1_9BACT</name>
<evidence type="ECO:0000256" key="2">
    <source>
        <dbReference type="ARBA" id="ARBA00022989"/>
    </source>
</evidence>
<evidence type="ECO:0000256" key="3">
    <source>
        <dbReference type="ARBA" id="ARBA00023136"/>
    </source>
</evidence>
<dbReference type="InterPro" id="IPR036259">
    <property type="entry name" value="MFS_trans_sf"/>
</dbReference>
<sequence>MSKKNAQIFLIFIAYYSISCLSNAYFLFGPFYEKLGATPREVGLFFSVFYLVMLLCRPLGSAVMERLDIRRTMIASAVMSAAATAGVALSLGNATLLIFFRALTGVGVSVMIVANIAAQSILLDDEKTRGVGIALFTTGSMFPIATAVPLCEWFLSRGWDGAFIWTPVVFSLLCAGASFFVEDLKYSAKSGKEWGGYSDLFKSRGVMLLLATAAVMSLADTMTLSLASLAEELGVAASCFMVAEAISAVFIRTAGFRFVSRVPRTKLAAPAAALMGFILVAVSFSGSPITFAICGLLFGFGIGVGFPTALSLVGDMLPMRYYPKATGLVLLVIDIGWMATPMIFGFASPLFGTVGAFRMIGAAAFAVSALLYFTKWRGVKFEKY</sequence>
<feature type="transmembrane region" description="Helical" evidence="4">
    <location>
        <begin position="267"/>
        <end position="284"/>
    </location>
</feature>
<feature type="transmembrane region" description="Helical" evidence="4">
    <location>
        <begin position="130"/>
        <end position="150"/>
    </location>
</feature>
<evidence type="ECO:0000256" key="4">
    <source>
        <dbReference type="SAM" id="Phobius"/>
    </source>
</evidence>
<evidence type="ECO:0000259" key="5">
    <source>
        <dbReference type="PROSITE" id="PS50850"/>
    </source>
</evidence>
<dbReference type="SUPFAM" id="SSF103473">
    <property type="entry name" value="MFS general substrate transporter"/>
    <property type="match status" value="1"/>
</dbReference>
<keyword evidence="7" id="KW-1185">Reference proteome</keyword>
<dbReference type="Proteomes" id="UP000027665">
    <property type="component" value="Unassembled WGS sequence"/>
</dbReference>
<dbReference type="PANTHER" id="PTHR23531:SF1">
    <property type="entry name" value="QUINOLENE RESISTANCE PROTEIN NORA"/>
    <property type="match status" value="1"/>
</dbReference>
<dbReference type="Pfam" id="PF07690">
    <property type="entry name" value="MFS_1"/>
    <property type="match status" value="1"/>
</dbReference>
<dbReference type="Gene3D" id="1.20.1250.20">
    <property type="entry name" value="MFS general substrate transporter like domains"/>
    <property type="match status" value="2"/>
</dbReference>
<feature type="transmembrane region" description="Helical" evidence="4">
    <location>
        <begin position="290"/>
        <end position="313"/>
    </location>
</feature>
<gene>
    <name evidence="6" type="ORF">EH55_01500</name>
</gene>
<dbReference type="PROSITE" id="PS50850">
    <property type="entry name" value="MFS"/>
    <property type="match status" value="1"/>
</dbReference>
<keyword evidence="2 4" id="KW-1133">Transmembrane helix</keyword>
<evidence type="ECO:0000256" key="1">
    <source>
        <dbReference type="ARBA" id="ARBA00022692"/>
    </source>
</evidence>
<feature type="domain" description="Major facilitator superfamily (MFS) profile" evidence="5">
    <location>
        <begin position="3"/>
        <end position="379"/>
    </location>
</feature>
<feature type="transmembrane region" description="Helical" evidence="4">
    <location>
        <begin position="42"/>
        <end position="60"/>
    </location>
</feature>
<evidence type="ECO:0000313" key="6">
    <source>
        <dbReference type="EMBL" id="KEJ93477.1"/>
    </source>
</evidence>
<protein>
    <submittedName>
        <fullName evidence="6">MFS transporter</fullName>
    </submittedName>
</protein>
<feature type="transmembrane region" description="Helical" evidence="4">
    <location>
        <begin position="205"/>
        <end position="227"/>
    </location>
</feature>
<dbReference type="AlphaFoldDB" id="A0A073J6Z1"/>
<dbReference type="GeneID" id="90982362"/>
<dbReference type="InterPro" id="IPR052714">
    <property type="entry name" value="MFS_Exporter"/>
</dbReference>
<keyword evidence="1 4" id="KW-0812">Transmembrane</keyword>
<feature type="transmembrane region" description="Helical" evidence="4">
    <location>
        <begin position="233"/>
        <end position="255"/>
    </location>
</feature>
<feature type="transmembrane region" description="Helical" evidence="4">
    <location>
        <begin position="162"/>
        <end position="184"/>
    </location>
</feature>
<dbReference type="GO" id="GO:0022857">
    <property type="term" value="F:transmembrane transporter activity"/>
    <property type="evidence" value="ECO:0007669"/>
    <property type="project" value="InterPro"/>
</dbReference>
<organism evidence="6 7">
    <name type="scientific">Synergistes jonesii</name>
    <dbReference type="NCBI Taxonomy" id="2754"/>
    <lineage>
        <taxon>Bacteria</taxon>
        <taxon>Thermotogati</taxon>
        <taxon>Synergistota</taxon>
        <taxon>Synergistia</taxon>
        <taxon>Synergistales</taxon>
        <taxon>Synergistaceae</taxon>
        <taxon>Synergistes</taxon>
    </lineage>
</organism>
<dbReference type="eggNOG" id="COG2814">
    <property type="taxonomic scope" value="Bacteria"/>
</dbReference>
<reference evidence="6 7" key="1">
    <citation type="submission" date="2014-04" db="EMBL/GenBank/DDBJ databases">
        <title>Draft Genome Sequence of Synergistes jonesii.</title>
        <authorList>
            <person name="Coil D.A."/>
            <person name="Eisen J.A."/>
            <person name="Holland-Moritz H.E."/>
        </authorList>
    </citation>
    <scope>NUCLEOTIDE SEQUENCE [LARGE SCALE GENOMIC DNA]</scope>
    <source>
        <strain evidence="6 7">78-1</strain>
    </source>
</reference>
<accession>A0A073J6Z1</accession>
<proteinExistence type="predicted"/>
<dbReference type="InterPro" id="IPR011701">
    <property type="entry name" value="MFS"/>
</dbReference>
<dbReference type="InterPro" id="IPR020846">
    <property type="entry name" value="MFS_dom"/>
</dbReference>
<dbReference type="RefSeq" id="WP_051682489.1">
    <property type="nucleotide sequence ID" value="NZ_JMKI01000002.1"/>
</dbReference>
<dbReference type="PANTHER" id="PTHR23531">
    <property type="entry name" value="QUINOLENE RESISTANCE PROTEIN NORA"/>
    <property type="match status" value="1"/>
</dbReference>
<dbReference type="STRING" id="2754.EH55_01500"/>
<feature type="transmembrane region" description="Helical" evidence="4">
    <location>
        <begin position="325"/>
        <end position="344"/>
    </location>
</feature>
<dbReference type="EMBL" id="JMKI01000002">
    <property type="protein sequence ID" value="KEJ93477.1"/>
    <property type="molecule type" value="Genomic_DNA"/>
</dbReference>